<dbReference type="InterPro" id="IPR004589">
    <property type="entry name" value="DNA_helicase_ATP-dep_RecQ"/>
</dbReference>
<dbReference type="Pfam" id="PF00270">
    <property type="entry name" value="DEAD"/>
    <property type="match status" value="1"/>
</dbReference>
<dbReference type="PANTHER" id="PTHR13710:SF84">
    <property type="entry name" value="ATP-DEPENDENT DNA HELICASE RECS-RELATED"/>
    <property type="match status" value="1"/>
</dbReference>
<sequence length="478" mass="54894">MKELKTFLKQKFGHSDFKIGQEETIKTVLEKNSALAILPTGTGKSLCYQFLGEYLACRVLIVSPLISLMQDQVEQLRYQGEKAVIALNSNLSYDQKQLALKNIARFKFIYVSPEMLTSNELLARLRSLEIGLFVVDEAHCISKWGPDFRPDYLNLGNLKEKLQIKRTLALTATATKRVEQDILKELRLKETPIIRYPVDRNNIFLEVQKFATPEEKKMYLLEKITSAKGPGVIYFSSKQKAEEINLELLELGLASAVYHAGLELNERYLIQQQFLNDQLEIVCATSAFGMGINKQNIRYVIHYHLPSDLESYVQEIGRCARDGKKGNALLLYSPDDLVRQRFILEKNLPDTTQIRYFYQKRQVLASFETEEAKVLQRLIATGKSEQELIAMTETRREEKELALTHLLAYLDEPQCKRRFIANYFGDDPLPKHQENGCCSCGKGDSQIFQTERVNKTAPPKIELGYEKYLAKLFAKDQH</sequence>
<proteinExistence type="predicted"/>
<evidence type="ECO:0000256" key="1">
    <source>
        <dbReference type="ARBA" id="ARBA00022741"/>
    </source>
</evidence>
<protein>
    <submittedName>
        <fullName evidence="8">RecQ family ATP-dependent DNA helicase</fullName>
        <ecNumber evidence="8">3.6.4.12</ecNumber>
    </submittedName>
</protein>
<comment type="caution">
    <text evidence="8">The sequence shown here is derived from an EMBL/GenBank/DDBJ whole genome shotgun (WGS) entry which is preliminary data.</text>
</comment>
<dbReference type="InterPro" id="IPR001650">
    <property type="entry name" value="Helicase_C-like"/>
</dbReference>
<dbReference type="PANTHER" id="PTHR13710">
    <property type="entry name" value="DNA HELICASE RECQ FAMILY MEMBER"/>
    <property type="match status" value="1"/>
</dbReference>
<dbReference type="SUPFAM" id="SSF52540">
    <property type="entry name" value="P-loop containing nucleoside triphosphate hydrolases"/>
    <property type="match status" value="1"/>
</dbReference>
<dbReference type="Pfam" id="PF00271">
    <property type="entry name" value="Helicase_C"/>
    <property type="match status" value="1"/>
</dbReference>
<dbReference type="CDD" id="cd17920">
    <property type="entry name" value="DEXHc_RecQ"/>
    <property type="match status" value="1"/>
</dbReference>
<dbReference type="InterPro" id="IPR014001">
    <property type="entry name" value="Helicase_ATP-bd"/>
</dbReference>
<dbReference type="GO" id="GO:0016787">
    <property type="term" value="F:hydrolase activity"/>
    <property type="evidence" value="ECO:0007669"/>
    <property type="project" value="UniProtKB-KW"/>
</dbReference>
<evidence type="ECO:0000313" key="8">
    <source>
        <dbReference type="EMBL" id="MEY8662701.1"/>
    </source>
</evidence>
<dbReference type="PROSITE" id="PS51192">
    <property type="entry name" value="HELICASE_ATP_BIND_1"/>
    <property type="match status" value="1"/>
</dbReference>
<evidence type="ECO:0000256" key="3">
    <source>
        <dbReference type="ARBA" id="ARBA00022806"/>
    </source>
</evidence>
<evidence type="ECO:0000256" key="4">
    <source>
        <dbReference type="ARBA" id="ARBA00022840"/>
    </source>
</evidence>
<organism evidence="8 9">
    <name type="scientific">Ligilactobacillus faecis</name>
    <dbReference type="NCBI Taxonomy" id="762833"/>
    <lineage>
        <taxon>Bacteria</taxon>
        <taxon>Bacillati</taxon>
        <taxon>Bacillota</taxon>
        <taxon>Bacilli</taxon>
        <taxon>Lactobacillales</taxon>
        <taxon>Lactobacillaceae</taxon>
        <taxon>Ligilactobacillus</taxon>
    </lineage>
</organism>
<keyword evidence="5" id="KW-0238">DNA-binding</keyword>
<evidence type="ECO:0000256" key="5">
    <source>
        <dbReference type="ARBA" id="ARBA00023125"/>
    </source>
</evidence>
<keyword evidence="4" id="KW-0067">ATP-binding</keyword>
<dbReference type="PROSITE" id="PS51194">
    <property type="entry name" value="HELICASE_CTER"/>
    <property type="match status" value="1"/>
</dbReference>
<accession>A0ABV4DTJ7</accession>
<evidence type="ECO:0000259" key="6">
    <source>
        <dbReference type="PROSITE" id="PS51192"/>
    </source>
</evidence>
<dbReference type="EC" id="3.6.4.12" evidence="8"/>
<dbReference type="SMART" id="SM00490">
    <property type="entry name" value="HELICc"/>
    <property type="match status" value="1"/>
</dbReference>
<dbReference type="InterPro" id="IPR027417">
    <property type="entry name" value="P-loop_NTPase"/>
</dbReference>
<evidence type="ECO:0000313" key="9">
    <source>
        <dbReference type="Proteomes" id="UP001565236"/>
    </source>
</evidence>
<dbReference type="NCBIfam" id="TIGR00614">
    <property type="entry name" value="recQ_fam"/>
    <property type="match status" value="1"/>
</dbReference>
<feature type="domain" description="Helicase ATP-binding" evidence="6">
    <location>
        <begin position="25"/>
        <end position="192"/>
    </location>
</feature>
<keyword evidence="3 8" id="KW-0347">Helicase</keyword>
<evidence type="ECO:0000259" key="7">
    <source>
        <dbReference type="PROSITE" id="PS51194"/>
    </source>
</evidence>
<dbReference type="SMART" id="SM00487">
    <property type="entry name" value="DEXDc"/>
    <property type="match status" value="1"/>
</dbReference>
<evidence type="ECO:0000256" key="2">
    <source>
        <dbReference type="ARBA" id="ARBA00022801"/>
    </source>
</evidence>
<reference evidence="8 9" key="1">
    <citation type="submission" date="2024-03" db="EMBL/GenBank/DDBJ databases">
        <title>Mouse gut bacterial collection (mGBC) of GemPharmatech.</title>
        <authorList>
            <person name="He Y."/>
            <person name="Dong L."/>
            <person name="Wu D."/>
            <person name="Gao X."/>
            <person name="Lin Z."/>
        </authorList>
    </citation>
    <scope>NUCLEOTIDE SEQUENCE [LARGE SCALE GENOMIC DNA]</scope>
    <source>
        <strain evidence="8 9">15-30</strain>
    </source>
</reference>
<feature type="domain" description="Helicase C-terminal" evidence="7">
    <location>
        <begin position="219"/>
        <end position="375"/>
    </location>
</feature>
<dbReference type="GO" id="GO:0003678">
    <property type="term" value="F:DNA helicase activity"/>
    <property type="evidence" value="ECO:0007669"/>
    <property type="project" value="UniProtKB-EC"/>
</dbReference>
<gene>
    <name evidence="8" type="ORF">AALT52_07360</name>
</gene>
<dbReference type="InterPro" id="IPR011545">
    <property type="entry name" value="DEAD/DEAH_box_helicase_dom"/>
</dbReference>
<dbReference type="PROSITE" id="PS00690">
    <property type="entry name" value="DEAH_ATP_HELICASE"/>
    <property type="match status" value="1"/>
</dbReference>
<dbReference type="EMBL" id="JBCLUF010000026">
    <property type="protein sequence ID" value="MEY8662701.1"/>
    <property type="molecule type" value="Genomic_DNA"/>
</dbReference>
<dbReference type="InterPro" id="IPR002464">
    <property type="entry name" value="DNA/RNA_helicase_DEAH_CS"/>
</dbReference>
<keyword evidence="1" id="KW-0547">Nucleotide-binding</keyword>
<dbReference type="Proteomes" id="UP001565236">
    <property type="component" value="Unassembled WGS sequence"/>
</dbReference>
<dbReference type="Gene3D" id="3.40.50.300">
    <property type="entry name" value="P-loop containing nucleotide triphosphate hydrolases"/>
    <property type="match status" value="2"/>
</dbReference>
<keyword evidence="9" id="KW-1185">Reference proteome</keyword>
<name>A0ABV4DTJ7_9LACO</name>
<dbReference type="RefSeq" id="WP_369942454.1">
    <property type="nucleotide sequence ID" value="NZ_JBCLUF010000026.1"/>
</dbReference>
<keyword evidence="2 8" id="KW-0378">Hydrolase</keyword>